<organism evidence="3 4">
    <name type="scientific">Alkalimarinus alittae</name>
    <dbReference type="NCBI Taxonomy" id="2961619"/>
    <lineage>
        <taxon>Bacteria</taxon>
        <taxon>Pseudomonadati</taxon>
        <taxon>Pseudomonadota</taxon>
        <taxon>Gammaproteobacteria</taxon>
        <taxon>Alteromonadales</taxon>
        <taxon>Alteromonadaceae</taxon>
        <taxon>Alkalimarinus</taxon>
    </lineage>
</organism>
<dbReference type="InterPro" id="IPR050739">
    <property type="entry name" value="MFP"/>
</dbReference>
<feature type="domain" description="AprE-like beta-barrel" evidence="2">
    <location>
        <begin position="302"/>
        <end position="394"/>
    </location>
</feature>
<dbReference type="EMBL" id="CP100390">
    <property type="protein sequence ID" value="UZE95920.1"/>
    <property type="molecule type" value="Genomic_DNA"/>
</dbReference>
<sequence>MSDSLFREEVIENQRERLWGDLIISQPLSYYVLSAVAILFAILLISLLFMGSYARKESVKGYLAPDLGLVKVYAPREGVYAQVHVKQGEKVEEGQILFTVVDETVLSSGDDIDSVILQQLNKEEVVIDARIEREALRLSSETKRLKARIQGAHGEIKQLIEQQSIQKERLLLSEKQYKAMKLLADDALVAETRYQEQYEQHLTDRQQAADISRQLLSRQNDLMATEFELEQLPDSSAERIAELETRKIDLVRRRVEIDGRRSFIVRAPVSGRVSSLQITAGQAVVPNKPILDLLPEGALLQAELFVPSRAIGFISTEQSVKLQYQAFPYQRFGIYDGTVMKVTESILSPSDAPSPLRLQEPVYKISVMLDEQTVSAYGKALPLQAGMLLDADIIVDSRTLVEWILDPLYSLQGVL</sequence>
<keyword evidence="1" id="KW-0472">Membrane</keyword>
<name>A0ABY6N1L2_9ALTE</name>
<dbReference type="SUPFAM" id="SSF51230">
    <property type="entry name" value="Single hybrid motif"/>
    <property type="match status" value="1"/>
</dbReference>
<keyword evidence="1" id="KW-1133">Transmembrane helix</keyword>
<evidence type="ECO:0000256" key="1">
    <source>
        <dbReference type="SAM" id="Phobius"/>
    </source>
</evidence>
<dbReference type="Proteomes" id="UP001163739">
    <property type="component" value="Chromosome"/>
</dbReference>
<dbReference type="RefSeq" id="WP_265047403.1">
    <property type="nucleotide sequence ID" value="NZ_CP100390.1"/>
</dbReference>
<reference evidence="3" key="1">
    <citation type="submission" date="2022-06" db="EMBL/GenBank/DDBJ databases">
        <title>Alkalimarinus sp. nov., isolated from gut of a Alitta virens.</title>
        <authorList>
            <person name="Yang A.I."/>
            <person name="Shin N.-R."/>
        </authorList>
    </citation>
    <scope>NUCLEOTIDE SEQUENCE</scope>
    <source>
        <strain evidence="3">A2M4</strain>
    </source>
</reference>
<gene>
    <name evidence="3" type="ORF">NKI27_18020</name>
</gene>
<feature type="transmembrane region" description="Helical" evidence="1">
    <location>
        <begin position="28"/>
        <end position="50"/>
    </location>
</feature>
<accession>A0ABY6N1L2</accession>
<evidence type="ECO:0000313" key="4">
    <source>
        <dbReference type="Proteomes" id="UP001163739"/>
    </source>
</evidence>
<dbReference type="PANTHER" id="PTHR30386">
    <property type="entry name" value="MEMBRANE FUSION SUBUNIT OF EMRAB-TOLC MULTIDRUG EFFLUX PUMP"/>
    <property type="match status" value="1"/>
</dbReference>
<evidence type="ECO:0000259" key="2">
    <source>
        <dbReference type="Pfam" id="PF26002"/>
    </source>
</evidence>
<dbReference type="PANTHER" id="PTHR30386:SF28">
    <property type="entry name" value="EXPORTED PROTEIN"/>
    <property type="match status" value="1"/>
</dbReference>
<dbReference type="Gene3D" id="2.40.50.100">
    <property type="match status" value="1"/>
</dbReference>
<dbReference type="InterPro" id="IPR058982">
    <property type="entry name" value="Beta-barrel_AprE"/>
</dbReference>
<keyword evidence="1" id="KW-0812">Transmembrane</keyword>
<proteinExistence type="predicted"/>
<dbReference type="InterPro" id="IPR011053">
    <property type="entry name" value="Single_hybrid_motif"/>
</dbReference>
<keyword evidence="4" id="KW-1185">Reference proteome</keyword>
<evidence type="ECO:0000313" key="3">
    <source>
        <dbReference type="EMBL" id="UZE95920.1"/>
    </source>
</evidence>
<dbReference type="PRINTS" id="PR01490">
    <property type="entry name" value="RTXTOXIND"/>
</dbReference>
<protein>
    <submittedName>
        <fullName evidence="3">HlyD family efflux transporter periplasmic adaptor subunit</fullName>
    </submittedName>
</protein>
<dbReference type="Pfam" id="PF26002">
    <property type="entry name" value="Beta-barrel_AprE"/>
    <property type="match status" value="1"/>
</dbReference>